<accession>A0A7R9YA76</accession>
<dbReference type="Pfam" id="PF01926">
    <property type="entry name" value="MMR_HSR1"/>
    <property type="match status" value="1"/>
</dbReference>
<dbReference type="Pfam" id="PF02824">
    <property type="entry name" value="TGS"/>
    <property type="match status" value="1"/>
</dbReference>
<dbReference type="InterPro" id="IPR031167">
    <property type="entry name" value="G_OBG"/>
</dbReference>
<dbReference type="FunFam" id="3.10.20.30:FF:000003">
    <property type="entry name" value="Developmentally-regulated GTP-binding protein 1"/>
    <property type="match status" value="1"/>
</dbReference>
<evidence type="ECO:0000313" key="6">
    <source>
        <dbReference type="EMBL" id="CAD8255353.1"/>
    </source>
</evidence>
<feature type="domain" description="OBG-type G" evidence="4">
    <location>
        <begin position="63"/>
        <end position="293"/>
    </location>
</feature>
<dbReference type="CDD" id="cd01896">
    <property type="entry name" value="DRG"/>
    <property type="match status" value="1"/>
</dbReference>
<dbReference type="InterPro" id="IPR006073">
    <property type="entry name" value="GTP-bd"/>
</dbReference>
<protein>
    <recommendedName>
        <fullName evidence="7">OBG-type G domain-containing protein</fullName>
    </recommendedName>
</protein>
<evidence type="ECO:0000256" key="3">
    <source>
        <dbReference type="SAM" id="MobiDB-lite"/>
    </source>
</evidence>
<dbReference type="EMBL" id="HBEA01006316">
    <property type="protein sequence ID" value="CAD8255353.1"/>
    <property type="molecule type" value="Transcribed_RNA"/>
</dbReference>
<dbReference type="Pfam" id="PF16897">
    <property type="entry name" value="MMR_HSR1_Xtn"/>
    <property type="match status" value="1"/>
</dbReference>
<organism evidence="6">
    <name type="scientific">Pinguiococcus pyrenoidosus</name>
    <dbReference type="NCBI Taxonomy" id="172671"/>
    <lineage>
        <taxon>Eukaryota</taxon>
        <taxon>Sar</taxon>
        <taxon>Stramenopiles</taxon>
        <taxon>Ochrophyta</taxon>
        <taxon>Pinguiophyceae</taxon>
        <taxon>Pinguiochrysidales</taxon>
        <taxon>Pinguiochrysidaceae</taxon>
        <taxon>Pinguiococcus</taxon>
    </lineage>
</organism>
<proteinExistence type="predicted"/>
<dbReference type="SUPFAM" id="SSF52540">
    <property type="entry name" value="P-loop containing nucleoside triphosphate hydrolases"/>
    <property type="match status" value="1"/>
</dbReference>
<dbReference type="NCBIfam" id="TIGR00231">
    <property type="entry name" value="small_GTP"/>
    <property type="match status" value="1"/>
</dbReference>
<dbReference type="InterPro" id="IPR005225">
    <property type="entry name" value="Small_GTP-bd"/>
</dbReference>
<dbReference type="InterPro" id="IPR045001">
    <property type="entry name" value="DRG"/>
</dbReference>
<feature type="domain" description="TGS" evidence="5">
    <location>
        <begin position="293"/>
        <end position="371"/>
    </location>
</feature>
<evidence type="ECO:0000259" key="4">
    <source>
        <dbReference type="PROSITE" id="PS51710"/>
    </source>
</evidence>
<dbReference type="GO" id="GO:0005525">
    <property type="term" value="F:GTP binding"/>
    <property type="evidence" value="ECO:0007669"/>
    <property type="project" value="UniProtKB-KW"/>
</dbReference>
<feature type="compositionally biased region" description="Basic and acidic residues" evidence="3">
    <location>
        <begin position="377"/>
        <end position="389"/>
    </location>
</feature>
<dbReference type="Gene3D" id="3.10.20.30">
    <property type="match status" value="1"/>
</dbReference>
<dbReference type="AlphaFoldDB" id="A0A7R9YA76"/>
<dbReference type="GO" id="GO:0003924">
    <property type="term" value="F:GTPase activity"/>
    <property type="evidence" value="ECO:0007669"/>
    <property type="project" value="InterPro"/>
</dbReference>
<dbReference type="Gene3D" id="6.10.140.1070">
    <property type="match status" value="2"/>
</dbReference>
<evidence type="ECO:0000256" key="2">
    <source>
        <dbReference type="ARBA" id="ARBA00023134"/>
    </source>
</evidence>
<dbReference type="InterPro" id="IPR031662">
    <property type="entry name" value="GTP-binding_2"/>
</dbReference>
<feature type="region of interest" description="Disordered" evidence="3">
    <location>
        <begin position="377"/>
        <end position="412"/>
    </location>
</feature>
<sequence>MGILEKIKEIEAEIARTQKNKATEGHLGLLKARLAKLRTQQQEGQASGGGGGEGFSVARHGDGRVALIGFPSVGKSSLLSTLTGTKSEAAAYEFTTLTCIPGNILYRDCRIQMLDLPGIIEGAAQGKGRGREVIAVARSADMVLMVLDGGREQVNNHRTILERELETVGIRLNQQPPDITITKRATGGIKFNSTVPLNHLGENPERTVQRILQEYKMHNCDVLCREDVTTDQVIDVIEGNRKYMPCLYCYNKVDMITIEDMDALARQANSVVISVHLELNLDRLLAKLWKYLGLVRIYTKPKGGQPDLHEPIVLTNGRRGLTVASACESISTELLRSFNYAMVWGRSVKHQPQRVGRSHCLQDEDVLQIVGKTVTQQKHDKDYSRRVQEYNKNVAAKRADRTRAGKKKRTAG</sequence>
<reference evidence="6" key="1">
    <citation type="submission" date="2021-01" db="EMBL/GenBank/DDBJ databases">
        <authorList>
            <person name="Corre E."/>
            <person name="Pelletier E."/>
            <person name="Niang G."/>
            <person name="Scheremetjew M."/>
            <person name="Finn R."/>
            <person name="Kale V."/>
            <person name="Holt S."/>
            <person name="Cochrane G."/>
            <person name="Meng A."/>
            <person name="Brown T."/>
            <person name="Cohen L."/>
        </authorList>
    </citation>
    <scope>NUCLEOTIDE SEQUENCE</scope>
    <source>
        <strain evidence="6">CCMP2078</strain>
    </source>
</reference>
<evidence type="ECO:0000256" key="1">
    <source>
        <dbReference type="ARBA" id="ARBA00022741"/>
    </source>
</evidence>
<keyword evidence="1" id="KW-0547">Nucleotide-binding</keyword>
<evidence type="ECO:0000259" key="5">
    <source>
        <dbReference type="PROSITE" id="PS51880"/>
    </source>
</evidence>
<dbReference type="PROSITE" id="PS51880">
    <property type="entry name" value="TGS"/>
    <property type="match status" value="1"/>
</dbReference>
<dbReference type="InterPro" id="IPR027417">
    <property type="entry name" value="P-loop_NTPase"/>
</dbReference>
<keyword evidence="2" id="KW-0342">GTP-binding</keyword>
<dbReference type="SUPFAM" id="SSF81271">
    <property type="entry name" value="TGS-like"/>
    <property type="match status" value="1"/>
</dbReference>
<evidence type="ECO:0008006" key="7">
    <source>
        <dbReference type="Google" id="ProtNLM"/>
    </source>
</evidence>
<dbReference type="PROSITE" id="PS51710">
    <property type="entry name" value="G_OBG"/>
    <property type="match status" value="1"/>
</dbReference>
<dbReference type="InterPro" id="IPR012675">
    <property type="entry name" value="Beta-grasp_dom_sf"/>
</dbReference>
<name>A0A7R9YA76_9STRA</name>
<gene>
    <name evidence="6" type="ORF">PPYR1160_LOCUS4845</name>
</gene>
<dbReference type="PROSITE" id="PS00905">
    <property type="entry name" value="GTP1_OBG"/>
    <property type="match status" value="1"/>
</dbReference>
<dbReference type="InterPro" id="IPR004095">
    <property type="entry name" value="TGS"/>
</dbReference>
<dbReference type="InterPro" id="IPR012676">
    <property type="entry name" value="TGS-like"/>
</dbReference>
<dbReference type="PRINTS" id="PR00326">
    <property type="entry name" value="GTP1OBG"/>
</dbReference>
<dbReference type="InterPro" id="IPR006074">
    <property type="entry name" value="GTP1-OBG_CS"/>
</dbReference>
<dbReference type="PANTHER" id="PTHR43127">
    <property type="entry name" value="DEVELOPMENTALLY-REGULATED GTP-BINDING PROTEIN 2"/>
    <property type="match status" value="1"/>
</dbReference>
<dbReference type="FunFam" id="3.40.50.300:FF:001436">
    <property type="entry name" value="Developmentally-regulated GTP-binding protein"/>
    <property type="match status" value="1"/>
</dbReference>